<dbReference type="AlphaFoldDB" id="A0A3P4B496"/>
<evidence type="ECO:0000256" key="1">
    <source>
        <dbReference type="ARBA" id="ARBA00000439"/>
    </source>
</evidence>
<sequence length="703" mass="75310">MSLSDHDLAKLAESAGICVHWRDAMGREQVVGPDVLRTILAELCIDADVPGCMEGMLREQGAAAPLYTAQQGEPATVPCAGDAVQVACRVLYEDGGHLDGIARRCSPGQVVLPAVDRPGYHTLLLGDAACTLAVAPTRCFSVGDALHREHARAWGLGVQLYSLRRDPLHAVEAGSAGFGDFTALRHLAESAAARGAAAVAVSPVHAMFSADPRRYSPYAPSSRLFLNVLHVDPSDVFGAQALAAVAAGGLAAELAELESLDLIDWPRAGRAKLAVLRALYDGFPGNAGAAEVQDHDAFVRAGGAALQAHARYEAVHAWRVALTGEQSGWQHWPVSLRTPDGPEVERFAQQHAREVGFHIFLQWLAARGLAGAQSAARAAGMPIGLIADLAVGTDPAGSHAWTRQQEVLASLSPGAPPDIYNPKGQAWGLTAFSPHALRAQGYRAFIEMLRASLAHAGGVRIDHALGLARMWLVPHGAAPSEGAYVRYPFTDMMRLIALESWRYRTIVIGENLGTVPEGFNDRIAQAGMLGIDVLWFTREGNWPGAPFRAPRDWSAQALATTTTHDLPTVAGWWEGRDIAWRERLGLLAEGSSRAAEQAERALDRARLWHDLGQAGVAPADEPEPEQAPVASVLGFLARTPAPLLLVPLEDMQGQQEQPNLPGTVDTHPNWRRRMPGSVGACFDDAHVAERADVLAHTRGIHER</sequence>
<dbReference type="OrthoDB" id="9763489at2"/>
<evidence type="ECO:0000256" key="2">
    <source>
        <dbReference type="ARBA" id="ARBA00005684"/>
    </source>
</evidence>
<dbReference type="NCBIfam" id="TIGR00217">
    <property type="entry name" value="malQ"/>
    <property type="match status" value="1"/>
</dbReference>
<dbReference type="SUPFAM" id="SSF51445">
    <property type="entry name" value="(Trans)glycosidases"/>
    <property type="match status" value="1"/>
</dbReference>
<evidence type="ECO:0000256" key="4">
    <source>
        <dbReference type="ARBA" id="ARBA00020295"/>
    </source>
</evidence>
<evidence type="ECO:0000256" key="8">
    <source>
        <dbReference type="ARBA" id="ARBA00031423"/>
    </source>
</evidence>
<name>A0A3P4B496_9BURK</name>
<dbReference type="InterPro" id="IPR017853">
    <property type="entry name" value="GH"/>
</dbReference>
<dbReference type="PANTHER" id="PTHR32438:SF5">
    <property type="entry name" value="4-ALPHA-GLUCANOTRANSFERASE DPE1, CHLOROPLASTIC_AMYLOPLASTIC"/>
    <property type="match status" value="1"/>
</dbReference>
<gene>
    <name evidence="11" type="primary">malQ</name>
    <name evidence="11" type="ORF">PIGHUM_02837</name>
</gene>
<keyword evidence="5 10" id="KW-0328">Glycosyltransferase</keyword>
<accession>A0A3P4B496</accession>
<comment type="similarity">
    <text evidence="2 10">Belongs to the disproportionating enzyme family.</text>
</comment>
<evidence type="ECO:0000313" key="12">
    <source>
        <dbReference type="Proteomes" id="UP000277294"/>
    </source>
</evidence>
<dbReference type="PANTHER" id="PTHR32438">
    <property type="entry name" value="4-ALPHA-GLUCANOTRANSFERASE DPE1, CHLOROPLASTIC/AMYLOPLASTIC"/>
    <property type="match status" value="1"/>
</dbReference>
<dbReference type="EMBL" id="UWPJ01000023">
    <property type="protein sequence ID" value="VCU70761.1"/>
    <property type="molecule type" value="Genomic_DNA"/>
</dbReference>
<organism evidence="11 12">
    <name type="scientific">Pigmentiphaga humi</name>
    <dbReference type="NCBI Taxonomy" id="2478468"/>
    <lineage>
        <taxon>Bacteria</taxon>
        <taxon>Pseudomonadati</taxon>
        <taxon>Pseudomonadota</taxon>
        <taxon>Betaproteobacteria</taxon>
        <taxon>Burkholderiales</taxon>
        <taxon>Alcaligenaceae</taxon>
        <taxon>Pigmentiphaga</taxon>
    </lineage>
</organism>
<dbReference type="Gene3D" id="3.20.20.80">
    <property type="entry name" value="Glycosidases"/>
    <property type="match status" value="1"/>
</dbReference>
<dbReference type="Proteomes" id="UP000277294">
    <property type="component" value="Unassembled WGS sequence"/>
</dbReference>
<keyword evidence="6 10" id="KW-0808">Transferase</keyword>
<reference evidence="11 12" key="1">
    <citation type="submission" date="2018-10" db="EMBL/GenBank/DDBJ databases">
        <authorList>
            <person name="Criscuolo A."/>
        </authorList>
    </citation>
    <scope>NUCLEOTIDE SEQUENCE [LARGE SCALE GENOMIC DNA]</scope>
    <source>
        <strain evidence="11">DnA1</strain>
    </source>
</reference>
<dbReference type="GO" id="GO:0004134">
    <property type="term" value="F:4-alpha-glucanotransferase activity"/>
    <property type="evidence" value="ECO:0007669"/>
    <property type="project" value="UniProtKB-EC"/>
</dbReference>
<dbReference type="Pfam" id="PF02446">
    <property type="entry name" value="Glyco_hydro_77"/>
    <property type="match status" value="1"/>
</dbReference>
<keyword evidence="7 10" id="KW-0119">Carbohydrate metabolism</keyword>
<evidence type="ECO:0000256" key="10">
    <source>
        <dbReference type="RuleBase" id="RU361207"/>
    </source>
</evidence>
<comment type="catalytic activity">
    <reaction evidence="1 10">
        <text>Transfers a segment of a (1-&gt;4)-alpha-D-glucan to a new position in an acceptor, which may be glucose or a (1-&gt;4)-alpha-D-glucan.</text>
        <dbReference type="EC" id="2.4.1.25"/>
    </reaction>
</comment>
<evidence type="ECO:0000256" key="7">
    <source>
        <dbReference type="ARBA" id="ARBA00023277"/>
    </source>
</evidence>
<evidence type="ECO:0000256" key="5">
    <source>
        <dbReference type="ARBA" id="ARBA00022676"/>
    </source>
</evidence>
<keyword evidence="12" id="KW-1185">Reference proteome</keyword>
<dbReference type="GO" id="GO:0005975">
    <property type="term" value="P:carbohydrate metabolic process"/>
    <property type="evidence" value="ECO:0007669"/>
    <property type="project" value="InterPro"/>
</dbReference>
<evidence type="ECO:0000256" key="3">
    <source>
        <dbReference type="ARBA" id="ARBA00012560"/>
    </source>
</evidence>
<evidence type="ECO:0000313" key="11">
    <source>
        <dbReference type="EMBL" id="VCU70761.1"/>
    </source>
</evidence>
<dbReference type="RefSeq" id="WP_124080229.1">
    <property type="nucleotide sequence ID" value="NZ_UWPJ01000023.1"/>
</dbReference>
<protein>
    <recommendedName>
        <fullName evidence="4 10">4-alpha-glucanotransferase</fullName>
        <ecNumber evidence="3 10">2.4.1.25</ecNumber>
    </recommendedName>
    <alternativeName>
        <fullName evidence="8 10">Amylomaltase</fullName>
    </alternativeName>
    <alternativeName>
        <fullName evidence="9 10">Disproportionating enzyme</fullName>
    </alternativeName>
</protein>
<evidence type="ECO:0000256" key="6">
    <source>
        <dbReference type="ARBA" id="ARBA00022679"/>
    </source>
</evidence>
<dbReference type="EC" id="2.4.1.25" evidence="3 10"/>
<dbReference type="InterPro" id="IPR003385">
    <property type="entry name" value="Glyco_hydro_77"/>
</dbReference>
<evidence type="ECO:0000256" key="9">
    <source>
        <dbReference type="ARBA" id="ARBA00031501"/>
    </source>
</evidence>
<proteinExistence type="inferred from homology"/>